<dbReference type="STRING" id="988480.A0A075B0R4"/>
<dbReference type="Pfam" id="PF00687">
    <property type="entry name" value="Ribosomal_L1"/>
    <property type="match status" value="1"/>
</dbReference>
<dbReference type="InterPro" id="IPR016095">
    <property type="entry name" value="Ribosomal_uL1_3-a/b-sand"/>
</dbReference>
<reference evidence="2 3" key="1">
    <citation type="journal article" date="2013" name="Curr. Biol.">
        <title>Shared signatures of parasitism and phylogenomics unite Cryptomycota and microsporidia.</title>
        <authorList>
            <person name="James T.Y."/>
            <person name="Pelin A."/>
            <person name="Bonen L."/>
            <person name="Ahrendt S."/>
            <person name="Sain D."/>
            <person name="Corradi N."/>
            <person name="Stajich J.E."/>
        </authorList>
    </citation>
    <scope>NUCLEOTIDE SEQUENCE [LARGE SCALE GENOMIC DNA]</scope>
    <source>
        <strain evidence="2 3">CSF55</strain>
    </source>
</reference>
<name>A0A075B0R4_ROZAC</name>
<evidence type="ECO:0000256" key="1">
    <source>
        <dbReference type="SAM" id="MobiDB-lite"/>
    </source>
</evidence>
<feature type="compositionally biased region" description="Basic residues" evidence="1">
    <location>
        <begin position="325"/>
        <end position="336"/>
    </location>
</feature>
<keyword evidence="3" id="KW-1185">Reference proteome</keyword>
<feature type="region of interest" description="Disordered" evidence="1">
    <location>
        <begin position="239"/>
        <end position="336"/>
    </location>
</feature>
<dbReference type="InterPro" id="IPR023674">
    <property type="entry name" value="Ribosomal_uL1-like"/>
</dbReference>
<feature type="compositionally biased region" description="Basic and acidic residues" evidence="1">
    <location>
        <begin position="249"/>
        <end position="293"/>
    </location>
</feature>
<organism evidence="2 3">
    <name type="scientific">Rozella allomycis (strain CSF55)</name>
    <dbReference type="NCBI Taxonomy" id="988480"/>
    <lineage>
        <taxon>Eukaryota</taxon>
        <taxon>Fungi</taxon>
        <taxon>Fungi incertae sedis</taxon>
        <taxon>Cryptomycota</taxon>
        <taxon>Cryptomycota incertae sedis</taxon>
        <taxon>Rozella</taxon>
    </lineage>
</organism>
<dbReference type="AlphaFoldDB" id="A0A075B0R4"/>
<dbReference type="GO" id="GO:0003723">
    <property type="term" value="F:RNA binding"/>
    <property type="evidence" value="ECO:0007669"/>
    <property type="project" value="InterPro"/>
</dbReference>
<feature type="compositionally biased region" description="Basic and acidic residues" evidence="1">
    <location>
        <begin position="300"/>
        <end position="324"/>
    </location>
</feature>
<evidence type="ECO:0000313" key="3">
    <source>
        <dbReference type="Proteomes" id="UP000030755"/>
    </source>
</evidence>
<sequence length="336" mass="38106">MDFTPKIQKCISSLKKFESAETSQTLLDKPASIWLSVGLQNLPSNLKSTVKPHRIPITNSIRKNDTVCVIIKDQAPQKEVIKAIENIEKVYSFSKLKQFSTHEAKRAFCNGYDFFLADERILPMLPQKLGKTFFKKKKQPVPIELSTNKETMEKRIFESIHQSTYLFMNFGSCWTVKVGNVGMSEAELVQNTNDALKGIVELIPKKWKNVQNINLKTNSSIALPVFDFIDEDAAEKPAVAEVTETPVESAKEEEPKAKKVKKEVTSKKEEKIVANDSKEAPSKSKIEEKSKTEKPKKKRTTEEVETKQTKKSKVEKPKTAEKKTEKPKRKTASMKA</sequence>
<dbReference type="Proteomes" id="UP000030755">
    <property type="component" value="Unassembled WGS sequence"/>
</dbReference>
<dbReference type="HOGENOM" id="CLU_026457_2_0_1"/>
<protein>
    <submittedName>
        <fullName evidence="2">Ribosomal protein L1 domain-containing protein</fullName>
    </submittedName>
</protein>
<keyword evidence="2" id="KW-0689">Ribosomal protein</keyword>
<proteinExistence type="predicted"/>
<dbReference type="EMBL" id="KE560662">
    <property type="protein sequence ID" value="EPZ36081.1"/>
    <property type="molecule type" value="Genomic_DNA"/>
</dbReference>
<dbReference type="CDD" id="cd00403">
    <property type="entry name" value="Ribosomal_L1"/>
    <property type="match status" value="1"/>
</dbReference>
<evidence type="ECO:0000313" key="2">
    <source>
        <dbReference type="EMBL" id="EPZ36081.1"/>
    </source>
</evidence>
<dbReference type="PANTHER" id="PTHR23105">
    <property type="entry name" value="RIBOSOMAL PROTEIN L7AE FAMILY MEMBER"/>
    <property type="match status" value="1"/>
</dbReference>
<accession>A0A075B0R4</accession>
<dbReference type="InterPro" id="IPR028364">
    <property type="entry name" value="Ribosomal_uL1/biogenesis"/>
</dbReference>
<dbReference type="InterPro" id="IPR050257">
    <property type="entry name" value="eL8/uL1-like"/>
</dbReference>
<dbReference type="Gene3D" id="3.40.50.790">
    <property type="match status" value="1"/>
</dbReference>
<dbReference type="Gene3D" id="3.30.190.20">
    <property type="match status" value="1"/>
</dbReference>
<dbReference type="SUPFAM" id="SSF56808">
    <property type="entry name" value="Ribosomal protein L1"/>
    <property type="match status" value="1"/>
</dbReference>
<dbReference type="OrthoDB" id="10251727at2759"/>
<dbReference type="GO" id="GO:0005840">
    <property type="term" value="C:ribosome"/>
    <property type="evidence" value="ECO:0007669"/>
    <property type="project" value="UniProtKB-KW"/>
</dbReference>
<dbReference type="OMA" id="PQRAYKN"/>
<keyword evidence="2" id="KW-0687">Ribonucleoprotein</keyword>
<gene>
    <name evidence="2" type="ORF">O9G_003653</name>
</gene>